<dbReference type="Proteomes" id="UP000317178">
    <property type="component" value="Chromosome"/>
</dbReference>
<reference evidence="1 2" key="1">
    <citation type="submission" date="2019-02" db="EMBL/GenBank/DDBJ databases">
        <title>Deep-cultivation of Planctomycetes and their phenomic and genomic characterization uncovers novel biology.</title>
        <authorList>
            <person name="Wiegand S."/>
            <person name="Jogler M."/>
            <person name="Boedeker C."/>
            <person name="Pinto D."/>
            <person name="Vollmers J."/>
            <person name="Rivas-Marin E."/>
            <person name="Kohn T."/>
            <person name="Peeters S.H."/>
            <person name="Heuer A."/>
            <person name="Rast P."/>
            <person name="Oberbeckmann S."/>
            <person name="Bunk B."/>
            <person name="Jeske O."/>
            <person name="Meyerdierks A."/>
            <person name="Storesund J.E."/>
            <person name="Kallscheuer N."/>
            <person name="Luecker S."/>
            <person name="Lage O.M."/>
            <person name="Pohl T."/>
            <person name="Merkel B.J."/>
            <person name="Hornburger P."/>
            <person name="Mueller R.-W."/>
            <person name="Bruemmer F."/>
            <person name="Labrenz M."/>
            <person name="Spormann A.M."/>
            <person name="Op den Camp H."/>
            <person name="Overmann J."/>
            <person name="Amann R."/>
            <person name="Jetten M.S.M."/>
            <person name="Mascher T."/>
            <person name="Medema M.H."/>
            <person name="Devos D.P."/>
            <person name="Kaster A.-K."/>
            <person name="Ovreas L."/>
            <person name="Rohde M."/>
            <person name="Galperin M.Y."/>
            <person name="Jogler C."/>
        </authorList>
    </citation>
    <scope>NUCLEOTIDE SEQUENCE [LARGE SCALE GENOMIC DNA]</scope>
    <source>
        <strain evidence="1 2">Pla110</strain>
    </source>
</reference>
<dbReference type="InterPro" id="IPR011990">
    <property type="entry name" value="TPR-like_helical_dom_sf"/>
</dbReference>
<dbReference type="AlphaFoldDB" id="A0A518CQR3"/>
<organism evidence="1 2">
    <name type="scientific">Polystyrenella longa</name>
    <dbReference type="NCBI Taxonomy" id="2528007"/>
    <lineage>
        <taxon>Bacteria</taxon>
        <taxon>Pseudomonadati</taxon>
        <taxon>Planctomycetota</taxon>
        <taxon>Planctomycetia</taxon>
        <taxon>Planctomycetales</taxon>
        <taxon>Planctomycetaceae</taxon>
        <taxon>Polystyrenella</taxon>
    </lineage>
</organism>
<protein>
    <recommendedName>
        <fullName evidence="3">Tetratricopeptide repeat protein</fullName>
    </recommendedName>
</protein>
<proteinExistence type="predicted"/>
<sequence>MEYNLERDIFVFGLRRSGNHALIFKIIEELPNVVHHHNNCTVKPNGSFEIPAKSTYIFDKDKDSSLPVLNLFSFEDVDLNIAAKMTLPETVYVLVRSPQNMLASRLVRCRRFPDTNHEYGCFVNERVIAMQKQYMKEVLNGGMIIPQAKHLIYDHLISETPSYVAHSCFGSSEKDDWSLDKSKLTGRWSQFVGDPEFMSCFDSEMKELSKQLGFPLEFQVDSEAVYDRKINDSKFQWSELANSNEFYSIEKLFAVWFTQRDVARLSKEFRKSPYDWLTASVLSSLMILEGKYHQALRMALKALELRRNNRNINLLMRVLGKLPVEKAVEVIENEFQNDDVYFQLMARVAVWERDHGKAERLLKEAVKLTDSPISHDFLGRVLMCQGKWKEGCREYSYRLQTDRRTARTINYLGKIWNGEECLNGKRVLIYFEQGSGDGFMGCRFVQPLLDKYPDAHLILNMDDSMIPLFPDYECVSKRDMASGLEIEYDYCIPLLSLPAVLDIEMTGQPYLTYPEVNDEGVGKIGLCWKGNPDNQHDAERSIPLSVFTSMDVPWISLQYGYSGSEIEKTKIENFGDTAALINSVSCVVTCDTAVAHLSGSMGKDTYLCLPYRGEWRWGLREDCDLYDSVSIIRCGSVDDWSSIKTHLEQQLKKQKTGHLMDK</sequence>
<evidence type="ECO:0000313" key="2">
    <source>
        <dbReference type="Proteomes" id="UP000317178"/>
    </source>
</evidence>
<dbReference type="Gene3D" id="1.25.40.10">
    <property type="entry name" value="Tetratricopeptide repeat domain"/>
    <property type="match status" value="1"/>
</dbReference>
<dbReference type="KEGG" id="plon:Pla110_33110"/>
<evidence type="ECO:0008006" key="3">
    <source>
        <dbReference type="Google" id="ProtNLM"/>
    </source>
</evidence>
<name>A0A518CQR3_9PLAN</name>
<dbReference type="EMBL" id="CP036281">
    <property type="protein sequence ID" value="QDU81569.1"/>
    <property type="molecule type" value="Genomic_DNA"/>
</dbReference>
<evidence type="ECO:0000313" key="1">
    <source>
        <dbReference type="EMBL" id="QDU81569.1"/>
    </source>
</evidence>
<dbReference type="SUPFAM" id="SSF48452">
    <property type="entry name" value="TPR-like"/>
    <property type="match status" value="1"/>
</dbReference>
<keyword evidence="2" id="KW-1185">Reference proteome</keyword>
<accession>A0A518CQR3</accession>
<dbReference type="SUPFAM" id="SSF53756">
    <property type="entry name" value="UDP-Glycosyltransferase/glycogen phosphorylase"/>
    <property type="match status" value="1"/>
</dbReference>
<gene>
    <name evidence="1" type="ORF">Pla110_33110</name>
</gene>